<keyword evidence="1" id="KW-0812">Transmembrane</keyword>
<dbReference type="InterPro" id="IPR007436">
    <property type="entry name" value="DUF485"/>
</dbReference>
<dbReference type="EMBL" id="CP036498">
    <property type="protein sequence ID" value="QUS38073.1"/>
    <property type="molecule type" value="Genomic_DNA"/>
</dbReference>
<protein>
    <submittedName>
        <fullName evidence="2">DUF485 domain-containing protein</fullName>
    </submittedName>
</protein>
<accession>A0ABX8A6F3</accession>
<feature type="transmembrane region" description="Helical" evidence="1">
    <location>
        <begin position="21"/>
        <end position="42"/>
    </location>
</feature>
<organism evidence="2 3">
    <name type="scientific">Tardiphaga alba</name>
    <dbReference type="NCBI Taxonomy" id="340268"/>
    <lineage>
        <taxon>Bacteria</taxon>
        <taxon>Pseudomonadati</taxon>
        <taxon>Pseudomonadota</taxon>
        <taxon>Alphaproteobacteria</taxon>
        <taxon>Hyphomicrobiales</taxon>
        <taxon>Nitrobacteraceae</taxon>
        <taxon>Tardiphaga</taxon>
    </lineage>
</organism>
<dbReference type="RefSeq" id="WP_211911608.1">
    <property type="nucleotide sequence ID" value="NZ_CP036498.1"/>
</dbReference>
<sequence>MNAELIQQNVLFRQLSRERSRFGFAMSAMMAVSYFAFIMVIAFRPSLLGLPLGTGTTTTWGVVVAVALIALGFILTAVYVARANSRFDQLKDKLLEDLR</sequence>
<keyword evidence="1" id="KW-1133">Transmembrane helix</keyword>
<feature type="transmembrane region" description="Helical" evidence="1">
    <location>
        <begin position="62"/>
        <end position="81"/>
    </location>
</feature>
<gene>
    <name evidence="2" type="ORF">RPMA_03800</name>
</gene>
<keyword evidence="1" id="KW-0472">Membrane</keyword>
<evidence type="ECO:0000313" key="2">
    <source>
        <dbReference type="EMBL" id="QUS38073.1"/>
    </source>
</evidence>
<evidence type="ECO:0000256" key="1">
    <source>
        <dbReference type="SAM" id="Phobius"/>
    </source>
</evidence>
<dbReference type="PANTHER" id="PTHR38598">
    <property type="entry name" value="INNER MEMBRANE PROTEIN YJCH"/>
    <property type="match status" value="1"/>
</dbReference>
<proteinExistence type="predicted"/>
<dbReference type="InterPro" id="IPR052959">
    <property type="entry name" value="Inner_membrane_assoc"/>
</dbReference>
<keyword evidence="3" id="KW-1185">Reference proteome</keyword>
<dbReference type="PANTHER" id="PTHR38598:SF1">
    <property type="entry name" value="INNER MEMBRANE PROTEIN YJCH"/>
    <property type="match status" value="1"/>
</dbReference>
<dbReference type="Pfam" id="PF04341">
    <property type="entry name" value="DUF485"/>
    <property type="match status" value="1"/>
</dbReference>
<evidence type="ECO:0000313" key="3">
    <source>
        <dbReference type="Proteomes" id="UP000682843"/>
    </source>
</evidence>
<name>A0ABX8A6F3_9BRAD</name>
<reference evidence="2 3" key="1">
    <citation type="submission" date="2019-02" db="EMBL/GenBank/DDBJ databases">
        <title>Emended description of the genus Rhodopseudomonas and description of Rhodopseudomonas albus sp. nov., a non-phototrophic, heavy-metal-tolerant bacterium isolated from garden soil.</title>
        <authorList>
            <person name="Bao Z."/>
            <person name="Cao W.W."/>
            <person name="Sato Y."/>
            <person name="Nishizawa T."/>
            <person name="Zhao J."/>
            <person name="Guo Y."/>
            <person name="Ohta H."/>
        </authorList>
    </citation>
    <scope>NUCLEOTIDE SEQUENCE [LARGE SCALE GENOMIC DNA]</scope>
    <source>
        <strain evidence="2 3">SK50-23</strain>
    </source>
</reference>
<dbReference type="Proteomes" id="UP000682843">
    <property type="component" value="Chromosome"/>
</dbReference>